<feature type="domain" description="Response regulatory" evidence="2">
    <location>
        <begin position="12"/>
        <end position="123"/>
    </location>
</feature>
<dbReference type="EMBL" id="MLCA01000014">
    <property type="protein sequence ID" value="MEE7493703.1"/>
    <property type="molecule type" value="Genomic_DNA"/>
</dbReference>
<evidence type="ECO:0000256" key="1">
    <source>
        <dbReference type="PROSITE-ProRule" id="PRU00169"/>
    </source>
</evidence>
<dbReference type="Pfam" id="PF00072">
    <property type="entry name" value="Response_reg"/>
    <property type="match status" value="1"/>
</dbReference>
<dbReference type="PROSITE" id="PS50110">
    <property type="entry name" value="RESPONSE_REGULATORY"/>
    <property type="match status" value="1"/>
</dbReference>
<dbReference type="InterPro" id="IPR011006">
    <property type="entry name" value="CheY-like_superfamily"/>
</dbReference>
<accession>A0ABU7TV55</accession>
<comment type="caution">
    <text evidence="3">The sequence shown here is derived from an EMBL/GenBank/DDBJ whole genome shotgun (WGS) entry which is preliminary data.</text>
</comment>
<evidence type="ECO:0000259" key="2">
    <source>
        <dbReference type="PROSITE" id="PS50110"/>
    </source>
</evidence>
<name>A0ABU7TV55_9HYPH</name>
<dbReference type="RefSeq" id="WP_331303861.1">
    <property type="nucleotide sequence ID" value="NZ_MLCA01000014.1"/>
</dbReference>
<dbReference type="InterPro" id="IPR001789">
    <property type="entry name" value="Sig_transdc_resp-reg_receiver"/>
</dbReference>
<dbReference type="SMART" id="SM00448">
    <property type="entry name" value="REC"/>
    <property type="match status" value="1"/>
</dbReference>
<keyword evidence="4" id="KW-1185">Reference proteome</keyword>
<keyword evidence="1" id="KW-0597">Phosphoprotein</keyword>
<sequence length="124" mass="13353">MPDTARLLDGRRILIVEDEYLIAMQVKRWLLAAGAEVVGPVPSVARALDLIENGDVDAAVLDVNLGNGDTVYPVADKLSALGVPYLCATGDVKFSGADTYRQRPRLEKPFSEAELLQAMGKLIA</sequence>
<organism evidence="3 4">
    <name type="scientific">Methylobacterium oryzae</name>
    <dbReference type="NCBI Taxonomy" id="334852"/>
    <lineage>
        <taxon>Bacteria</taxon>
        <taxon>Pseudomonadati</taxon>
        <taxon>Pseudomonadota</taxon>
        <taxon>Alphaproteobacteria</taxon>
        <taxon>Hyphomicrobiales</taxon>
        <taxon>Methylobacteriaceae</taxon>
        <taxon>Methylobacterium</taxon>
    </lineage>
</organism>
<proteinExistence type="predicted"/>
<dbReference type="Gene3D" id="3.40.50.2300">
    <property type="match status" value="1"/>
</dbReference>
<feature type="modified residue" description="4-aspartylphosphate" evidence="1">
    <location>
        <position position="62"/>
    </location>
</feature>
<evidence type="ECO:0000313" key="4">
    <source>
        <dbReference type="Proteomes" id="UP001355206"/>
    </source>
</evidence>
<dbReference type="Proteomes" id="UP001355206">
    <property type="component" value="Unassembled WGS sequence"/>
</dbReference>
<dbReference type="SUPFAM" id="SSF52172">
    <property type="entry name" value="CheY-like"/>
    <property type="match status" value="1"/>
</dbReference>
<evidence type="ECO:0000313" key="3">
    <source>
        <dbReference type="EMBL" id="MEE7493703.1"/>
    </source>
</evidence>
<protein>
    <submittedName>
        <fullName evidence="3">Response regulator</fullName>
    </submittedName>
</protein>
<reference evidence="3 4" key="1">
    <citation type="journal article" date="2012" name="Genet. Mol. Biol.">
        <title>Analysis of 16S rRNA and mxaF genes revealing insights into Methylobacterium niche-specific plant association.</title>
        <authorList>
            <person name="Dourado M.N."/>
            <person name="Andreote F.D."/>
            <person name="Dini-Andreote F."/>
            <person name="Conti R."/>
            <person name="Araujo J.M."/>
            <person name="Araujo W.L."/>
        </authorList>
    </citation>
    <scope>NUCLEOTIDE SEQUENCE [LARGE SCALE GENOMIC DNA]</scope>
    <source>
        <strain evidence="3 4">TC3-10</strain>
    </source>
</reference>
<gene>
    <name evidence="3" type="ORF">MOTC310_26060</name>
</gene>